<evidence type="ECO:0000313" key="2">
    <source>
        <dbReference type="EMBL" id="KRN27219.1"/>
    </source>
</evidence>
<dbReference type="AlphaFoldDB" id="A0A0R2FMQ6"/>
<dbReference type="Proteomes" id="UP000051751">
    <property type="component" value="Unassembled WGS sequence"/>
</dbReference>
<dbReference type="PATRIC" id="fig|81857.3.peg.715"/>
<evidence type="ECO:0000313" key="3">
    <source>
        <dbReference type="EMBL" id="KRN29859.1"/>
    </source>
</evidence>
<reference evidence="4 5" key="1">
    <citation type="journal article" date="2015" name="Genome Announc.">
        <title>Expanding the biotechnology potential of lactobacilli through comparative genomics of 213 strains and associated genera.</title>
        <authorList>
            <person name="Sun Z."/>
            <person name="Harris H.M."/>
            <person name="McCann A."/>
            <person name="Guo C."/>
            <person name="Argimon S."/>
            <person name="Zhang W."/>
            <person name="Yang X."/>
            <person name="Jeffery I.B."/>
            <person name="Cooney J.C."/>
            <person name="Kagawa T.F."/>
            <person name="Liu W."/>
            <person name="Song Y."/>
            <person name="Salvetti E."/>
            <person name="Wrobel A."/>
            <person name="Rasinkangas P."/>
            <person name="Parkhill J."/>
            <person name="Rea M.C."/>
            <person name="O'Sullivan O."/>
            <person name="Ritari J."/>
            <person name="Douillard F.P."/>
            <person name="Paul Ross R."/>
            <person name="Yang R."/>
            <person name="Briner A.E."/>
            <person name="Felis G.E."/>
            <person name="de Vos W.M."/>
            <person name="Barrangou R."/>
            <person name="Klaenhammer T.R."/>
            <person name="Caufield P.W."/>
            <person name="Cui Y."/>
            <person name="Zhang H."/>
            <person name="O'Toole P.W."/>
        </authorList>
    </citation>
    <scope>NUCLEOTIDE SEQUENCE [LARGE SCALE GENOMIC DNA]</scope>
    <source>
        <strain evidence="2 5">ATCC BAA-66</strain>
        <strain evidence="3 4">DSM 13344</strain>
    </source>
</reference>
<feature type="transmembrane region" description="Helical" evidence="1">
    <location>
        <begin position="276"/>
        <end position="294"/>
    </location>
</feature>
<dbReference type="Proteomes" id="UP000051645">
    <property type="component" value="Unassembled WGS sequence"/>
</dbReference>
<keyword evidence="1" id="KW-1133">Transmembrane helix</keyword>
<feature type="transmembrane region" description="Helical" evidence="1">
    <location>
        <begin position="17"/>
        <end position="36"/>
    </location>
</feature>
<feature type="transmembrane region" description="Helical" evidence="1">
    <location>
        <begin position="218"/>
        <end position="237"/>
    </location>
</feature>
<feature type="transmembrane region" description="Helical" evidence="1">
    <location>
        <begin position="300"/>
        <end position="318"/>
    </location>
</feature>
<protein>
    <recommendedName>
        <fullName evidence="6">Teichoic acid polysaccharide export protein</fullName>
    </recommendedName>
</protein>
<keyword evidence="1" id="KW-0472">Membrane</keyword>
<gene>
    <name evidence="2" type="ORF">IV38_GL000711</name>
    <name evidence="3" type="ORF">IV40_GL000567</name>
</gene>
<feature type="transmembrane region" description="Helical" evidence="1">
    <location>
        <begin position="330"/>
        <end position="347"/>
    </location>
</feature>
<dbReference type="Pfam" id="PF19528">
    <property type="entry name" value="DUF6056"/>
    <property type="match status" value="1"/>
</dbReference>
<comment type="caution">
    <text evidence="3">The sequence shown here is derived from an EMBL/GenBank/DDBJ whole genome shotgun (WGS) entry which is preliminary data.</text>
</comment>
<evidence type="ECO:0000256" key="1">
    <source>
        <dbReference type="SAM" id="Phobius"/>
    </source>
</evidence>
<evidence type="ECO:0008006" key="6">
    <source>
        <dbReference type="Google" id="ProtNLM"/>
    </source>
</evidence>
<dbReference type="EMBL" id="JQAZ01000011">
    <property type="protein sequence ID" value="KRN29859.1"/>
    <property type="molecule type" value="Genomic_DNA"/>
</dbReference>
<proteinExistence type="predicted"/>
<dbReference type="RefSeq" id="WP_057771220.1">
    <property type="nucleotide sequence ID" value="NZ_JQAT01000011.1"/>
</dbReference>
<dbReference type="STRING" id="81857.IV38_GL000711"/>
<feature type="transmembrane region" description="Helical" evidence="1">
    <location>
        <begin position="114"/>
        <end position="132"/>
    </location>
</feature>
<dbReference type="InterPro" id="IPR045691">
    <property type="entry name" value="DUF6056"/>
</dbReference>
<evidence type="ECO:0000313" key="5">
    <source>
        <dbReference type="Proteomes" id="UP000051751"/>
    </source>
</evidence>
<dbReference type="OrthoDB" id="1661582at2"/>
<name>A0A0R2FMQ6_9LACO</name>
<feature type="transmembrane region" description="Helical" evidence="1">
    <location>
        <begin position="359"/>
        <end position="384"/>
    </location>
</feature>
<organism evidence="3 4">
    <name type="scientific">Lactobacillus selangorensis</name>
    <dbReference type="NCBI Taxonomy" id="81857"/>
    <lineage>
        <taxon>Bacteria</taxon>
        <taxon>Bacillati</taxon>
        <taxon>Bacillota</taxon>
        <taxon>Bacilli</taxon>
        <taxon>Lactobacillales</taxon>
        <taxon>Lactobacillaceae</taxon>
        <taxon>Lactobacillus</taxon>
    </lineage>
</organism>
<feature type="transmembrane region" description="Helical" evidence="1">
    <location>
        <begin position="172"/>
        <end position="189"/>
    </location>
</feature>
<feature type="transmembrane region" description="Helical" evidence="1">
    <location>
        <begin position="84"/>
        <end position="102"/>
    </location>
</feature>
<feature type="transmembrane region" description="Helical" evidence="1">
    <location>
        <begin position="144"/>
        <end position="160"/>
    </location>
</feature>
<keyword evidence="4" id="KW-1185">Reference proteome</keyword>
<dbReference type="EMBL" id="JQAT01000011">
    <property type="protein sequence ID" value="KRN27219.1"/>
    <property type="molecule type" value="Genomic_DNA"/>
</dbReference>
<evidence type="ECO:0000313" key="4">
    <source>
        <dbReference type="Proteomes" id="UP000051645"/>
    </source>
</evidence>
<keyword evidence="1" id="KW-0812">Transmembrane</keyword>
<accession>A0A0R2FMQ6</accession>
<sequence>MQNAQSDGARQSWLHRLLVAWPYWLTFIFMFGWNYITPYFDDDLYYLKETPQLIFSQGVHDYFYWNGRFVGQSIMRSLTSGNRILVSLLNALVFTLLLALILTFARSRTDQHTTVYKTVIVILFAFVFLPAFGQTVLWRSGSGNYLWTTVINLSLLWVYIKTDFLTTKKNAAGWVGVPFFLLLAFIAGWSNENTSGGTFIVLLCYTGYRLVQKHHVSLLHYLGMGVFLVGYAFLLLAPGNKIRTQQTATAAYKQVGFIHHFLTGFTAVNASLLQPLYIIFIVLIVAAFVLTFYFKRDGFLMFKAGVWTLAGILTIYVLSFSPTGQDGGRAYFGGIVFMIIGFATLLPNHFAQLDQFPGFFFQTFAILLFILGGLQVATGFVDAYKAGAALKTRYAYVQSHQTKKVLKVAPLYYWPQTKYALNDNLQEIGTDPTAFPNDGYKDAFGSQVVIDPSK</sequence>